<sequence>MSRFRRGDGSKEASLIVRRRSTPAQTTQLVPTHTIRVHTKTVRAVAFFKDGRWIVTASKDRTLRIWNVEKRACVGGPFEGHSDVVTSVTVSPDDRRIASGGDDGAIIIWNVQSNQMLFKPLEKHMRRVSSVCFSPDGKRLASGSWDETVIIWDTETGAVLSTLECWSSVSCVAFSPDGLRLAYGLYRNIRIWSPADNAEVQFDIKAHDNDWVYNSIQVVWSPDGQQLVSASNDETIKFWDSSNGSQIGQPCTGHTSSIRSLAISSDGVFNATASDDYTVRLWDIKSHKQIAQPLKHTARVFCVAISPSGELLVSGDDDGNVHLWSIGNILSAAFGTGSSYLAHRSKVKLGQKLYAEALSDAEKIIELDPSSYLGYELKHAALHGLQRYDDAFKAFTIMLSKLDDTLDPQIRQLRQQYVNPSEVKDAIRRAIHAQLENAPLRLINTSTGRLCDRDAQINAFTESTEHKELLHSLMMHAPDQTESIKEAVAKYFSWVMLSHRWERNEPLLHDIQGRDIYDLDPVGTVVKLQKFCEVARDAGHRWAWSDTCCINQNNNVEVQQSVNSMFVWYHYSALTIVYLSDVPPSSESGALASSIWNTRGWTVQEFLAPKVVLFYQADWTPYLDDRSRNHKESVGIMQELEDATGINSSALVDFHPGTRDAREKLRWASTRVTTLQEDIAYSLFWIFGVHLPVIYGEKRQNALGRLLQEIIAHSGDITALDWVGQSSNFNSCLPADISSYKTPSCALPSLSERDMQNSVSSLRNNIFAVESASKLYTLLENLSVPRFANARLQLPCIAFPLTEVRRRPGRDGDTCFIYDVKADGLQDLLVITEDKLVQFSPARRTRRTFLLVRPWNRHDLGLINFADETQSVEDWPEPGSPGYNESTMRELRLIVRLGQPFGGLLLAQQWGGEYKRIASDNNIIAQVKDTASVDDMMDIRMMEIL</sequence>
<feature type="repeat" description="WD" evidence="3">
    <location>
        <begin position="218"/>
        <end position="249"/>
    </location>
</feature>
<dbReference type="Gene3D" id="1.25.40.10">
    <property type="entry name" value="Tetratricopeptide repeat domain"/>
    <property type="match status" value="1"/>
</dbReference>
<feature type="repeat" description="WD" evidence="3">
    <location>
        <begin position="251"/>
        <end position="292"/>
    </location>
</feature>
<dbReference type="InterPro" id="IPR036322">
    <property type="entry name" value="WD40_repeat_dom_sf"/>
</dbReference>
<dbReference type="InterPro" id="IPR011990">
    <property type="entry name" value="TPR-like_helical_dom_sf"/>
</dbReference>
<dbReference type="PROSITE" id="PS00678">
    <property type="entry name" value="WD_REPEATS_1"/>
    <property type="match status" value="3"/>
</dbReference>
<dbReference type="SUPFAM" id="SSF48452">
    <property type="entry name" value="TPR-like"/>
    <property type="match status" value="1"/>
</dbReference>
<feature type="repeat" description="WD" evidence="3">
    <location>
        <begin position="293"/>
        <end position="326"/>
    </location>
</feature>
<dbReference type="CDD" id="cd00200">
    <property type="entry name" value="WD40"/>
    <property type="match status" value="1"/>
</dbReference>
<gene>
    <name evidence="5" type="ORF">F5147DRAFT_42011</name>
</gene>
<evidence type="ECO:0000313" key="6">
    <source>
        <dbReference type="Proteomes" id="UP000823399"/>
    </source>
</evidence>
<dbReference type="PRINTS" id="PR00320">
    <property type="entry name" value="GPROTEINBRPT"/>
</dbReference>
<dbReference type="InterPro" id="IPR001680">
    <property type="entry name" value="WD40_rpt"/>
</dbReference>
<dbReference type="SMART" id="SM00320">
    <property type="entry name" value="WD40"/>
    <property type="match status" value="7"/>
</dbReference>
<keyword evidence="2" id="KW-0677">Repeat</keyword>
<dbReference type="InterPro" id="IPR020472">
    <property type="entry name" value="WD40_PAC1"/>
</dbReference>
<dbReference type="GeneID" id="64691990"/>
<dbReference type="Gene3D" id="2.130.10.10">
    <property type="entry name" value="YVTN repeat-like/Quinoprotein amine dehydrogenase"/>
    <property type="match status" value="2"/>
</dbReference>
<proteinExistence type="predicted"/>
<dbReference type="OrthoDB" id="2659484at2759"/>
<evidence type="ECO:0000256" key="1">
    <source>
        <dbReference type="ARBA" id="ARBA00022574"/>
    </source>
</evidence>
<dbReference type="AlphaFoldDB" id="A0A9P7ESY5"/>
<feature type="repeat" description="WD" evidence="3">
    <location>
        <begin position="35"/>
        <end position="69"/>
    </location>
</feature>
<dbReference type="PROSITE" id="PS50294">
    <property type="entry name" value="WD_REPEATS_REGION"/>
    <property type="match status" value="5"/>
</dbReference>
<dbReference type="InterPro" id="IPR010730">
    <property type="entry name" value="HET"/>
</dbReference>
<reference evidence="5" key="1">
    <citation type="journal article" date="2020" name="New Phytol.">
        <title>Comparative genomics reveals dynamic genome evolution in host specialist ectomycorrhizal fungi.</title>
        <authorList>
            <person name="Lofgren L.A."/>
            <person name="Nguyen N.H."/>
            <person name="Vilgalys R."/>
            <person name="Ruytinx J."/>
            <person name="Liao H.L."/>
            <person name="Branco S."/>
            <person name="Kuo A."/>
            <person name="LaButti K."/>
            <person name="Lipzen A."/>
            <person name="Andreopoulos W."/>
            <person name="Pangilinan J."/>
            <person name="Riley R."/>
            <person name="Hundley H."/>
            <person name="Na H."/>
            <person name="Barry K."/>
            <person name="Grigoriev I.V."/>
            <person name="Stajich J.E."/>
            <person name="Kennedy P.G."/>
        </authorList>
    </citation>
    <scope>NUCLEOTIDE SEQUENCE</scope>
    <source>
        <strain evidence="5">FC423</strain>
    </source>
</reference>
<comment type="caution">
    <text evidence="5">The sequence shown here is derived from an EMBL/GenBank/DDBJ whole genome shotgun (WGS) entry which is preliminary data.</text>
</comment>
<dbReference type="Pfam" id="PF00400">
    <property type="entry name" value="WD40"/>
    <property type="match status" value="7"/>
</dbReference>
<dbReference type="PROSITE" id="PS50082">
    <property type="entry name" value="WD_REPEATS_2"/>
    <property type="match status" value="6"/>
</dbReference>
<evidence type="ECO:0000256" key="2">
    <source>
        <dbReference type="ARBA" id="ARBA00022737"/>
    </source>
</evidence>
<dbReference type="Proteomes" id="UP000823399">
    <property type="component" value="Unassembled WGS sequence"/>
</dbReference>
<evidence type="ECO:0000313" key="5">
    <source>
        <dbReference type="EMBL" id="KAG2089248.1"/>
    </source>
</evidence>
<dbReference type="InterPro" id="IPR050349">
    <property type="entry name" value="WD_LIS1/nudF_dynein_reg"/>
</dbReference>
<dbReference type="Pfam" id="PF06985">
    <property type="entry name" value="HET"/>
    <property type="match status" value="1"/>
</dbReference>
<dbReference type="SUPFAM" id="SSF50978">
    <property type="entry name" value="WD40 repeat-like"/>
    <property type="match status" value="1"/>
</dbReference>
<feature type="domain" description="Heterokaryon incompatibility" evidence="4">
    <location>
        <begin position="494"/>
        <end position="582"/>
    </location>
</feature>
<dbReference type="InterPro" id="IPR019775">
    <property type="entry name" value="WD40_repeat_CS"/>
</dbReference>
<accession>A0A9P7ESY5</accession>
<dbReference type="PANTHER" id="PTHR44129">
    <property type="entry name" value="WD REPEAT-CONTAINING PROTEIN POP1"/>
    <property type="match status" value="1"/>
</dbReference>
<organism evidence="5 6">
    <name type="scientific">Suillus discolor</name>
    <dbReference type="NCBI Taxonomy" id="1912936"/>
    <lineage>
        <taxon>Eukaryota</taxon>
        <taxon>Fungi</taxon>
        <taxon>Dikarya</taxon>
        <taxon>Basidiomycota</taxon>
        <taxon>Agaricomycotina</taxon>
        <taxon>Agaricomycetes</taxon>
        <taxon>Agaricomycetidae</taxon>
        <taxon>Boletales</taxon>
        <taxon>Suillineae</taxon>
        <taxon>Suillaceae</taxon>
        <taxon>Suillus</taxon>
    </lineage>
</organism>
<feature type="repeat" description="WD" evidence="3">
    <location>
        <begin position="78"/>
        <end position="119"/>
    </location>
</feature>
<dbReference type="RefSeq" id="XP_041285839.1">
    <property type="nucleotide sequence ID" value="XM_041429731.1"/>
</dbReference>
<protein>
    <submittedName>
        <fullName evidence="5">WD40-repeat-containing domain protein</fullName>
    </submittedName>
</protein>
<dbReference type="InterPro" id="IPR015943">
    <property type="entry name" value="WD40/YVTN_repeat-like_dom_sf"/>
</dbReference>
<feature type="repeat" description="WD" evidence="3">
    <location>
        <begin position="121"/>
        <end position="162"/>
    </location>
</feature>
<keyword evidence="6" id="KW-1185">Reference proteome</keyword>
<evidence type="ECO:0000256" key="3">
    <source>
        <dbReference type="PROSITE-ProRule" id="PRU00221"/>
    </source>
</evidence>
<dbReference type="EMBL" id="JABBWM010000113">
    <property type="protein sequence ID" value="KAG2089248.1"/>
    <property type="molecule type" value="Genomic_DNA"/>
</dbReference>
<evidence type="ECO:0000259" key="4">
    <source>
        <dbReference type="Pfam" id="PF06985"/>
    </source>
</evidence>
<keyword evidence="1 3" id="KW-0853">WD repeat</keyword>
<name>A0A9P7ESY5_9AGAM</name>